<dbReference type="Proteomes" id="UP000765509">
    <property type="component" value="Unassembled WGS sequence"/>
</dbReference>
<name>A0A9Q3HDL5_9BASI</name>
<reference evidence="1" key="1">
    <citation type="submission" date="2021-03" db="EMBL/GenBank/DDBJ databases">
        <title>Draft genome sequence of rust myrtle Austropuccinia psidii MF-1, a brazilian biotype.</title>
        <authorList>
            <person name="Quecine M.C."/>
            <person name="Pachon D.M.R."/>
            <person name="Bonatelli M.L."/>
            <person name="Correr F.H."/>
            <person name="Franceschini L.M."/>
            <person name="Leite T.F."/>
            <person name="Margarido G.R.A."/>
            <person name="Almeida C.A."/>
            <person name="Ferrarezi J.A."/>
            <person name="Labate C.A."/>
        </authorList>
    </citation>
    <scope>NUCLEOTIDE SEQUENCE</scope>
    <source>
        <strain evidence="1">MF-1</strain>
    </source>
</reference>
<evidence type="ECO:0000313" key="1">
    <source>
        <dbReference type="EMBL" id="MBW0500966.1"/>
    </source>
</evidence>
<accession>A0A9Q3HDL5</accession>
<proteinExistence type="predicted"/>
<keyword evidence="2" id="KW-1185">Reference proteome</keyword>
<protein>
    <submittedName>
        <fullName evidence="1">Uncharacterized protein</fullName>
    </submittedName>
</protein>
<comment type="caution">
    <text evidence="1">The sequence shown here is derived from an EMBL/GenBank/DDBJ whole genome shotgun (WGS) entry which is preliminary data.</text>
</comment>
<gene>
    <name evidence="1" type="ORF">O181_040681</name>
</gene>
<organism evidence="1 2">
    <name type="scientific">Austropuccinia psidii MF-1</name>
    <dbReference type="NCBI Taxonomy" id="1389203"/>
    <lineage>
        <taxon>Eukaryota</taxon>
        <taxon>Fungi</taxon>
        <taxon>Dikarya</taxon>
        <taxon>Basidiomycota</taxon>
        <taxon>Pucciniomycotina</taxon>
        <taxon>Pucciniomycetes</taxon>
        <taxon>Pucciniales</taxon>
        <taxon>Sphaerophragmiaceae</taxon>
        <taxon>Austropuccinia</taxon>
    </lineage>
</organism>
<evidence type="ECO:0000313" key="2">
    <source>
        <dbReference type="Proteomes" id="UP000765509"/>
    </source>
</evidence>
<dbReference type="AlphaFoldDB" id="A0A9Q3HDL5"/>
<sequence length="91" mass="9451">MPALPSDCDSITALITPYASTPPPLTILTLLQSPQDIPLAPPSTLLEPPPPSSSSLPLTMLTLVLILSANYHPYTLAVSSHHASDTAPTPA</sequence>
<dbReference type="EMBL" id="AVOT02016084">
    <property type="protein sequence ID" value="MBW0500966.1"/>
    <property type="molecule type" value="Genomic_DNA"/>
</dbReference>